<dbReference type="PROSITE" id="PS00141">
    <property type="entry name" value="ASP_PROTEASE"/>
    <property type="match status" value="1"/>
</dbReference>
<comment type="caution">
    <text evidence="7">The sequence shown here is derived from an EMBL/GenBank/DDBJ whole genome shotgun (WGS) entry which is preliminary data.</text>
</comment>
<reference evidence="7 8" key="1">
    <citation type="journal article" date="2023" name="Proc. Natl. Acad. Sci. U.S.A.">
        <title>A global phylogenomic analysis of the shiitake genus Lentinula.</title>
        <authorList>
            <person name="Sierra-Patev S."/>
            <person name="Min B."/>
            <person name="Naranjo-Ortiz M."/>
            <person name="Looney B."/>
            <person name="Konkel Z."/>
            <person name="Slot J.C."/>
            <person name="Sakamoto Y."/>
            <person name="Steenwyk J.L."/>
            <person name="Rokas A."/>
            <person name="Carro J."/>
            <person name="Camarero S."/>
            <person name="Ferreira P."/>
            <person name="Molpeceres G."/>
            <person name="Ruiz-Duenas F.J."/>
            <person name="Serrano A."/>
            <person name="Henrissat B."/>
            <person name="Drula E."/>
            <person name="Hughes K.W."/>
            <person name="Mata J.L."/>
            <person name="Ishikawa N.K."/>
            <person name="Vargas-Isla R."/>
            <person name="Ushijima S."/>
            <person name="Smith C.A."/>
            <person name="Donoghue J."/>
            <person name="Ahrendt S."/>
            <person name="Andreopoulos W."/>
            <person name="He G."/>
            <person name="LaButti K."/>
            <person name="Lipzen A."/>
            <person name="Ng V."/>
            <person name="Riley R."/>
            <person name="Sandor L."/>
            <person name="Barry K."/>
            <person name="Martinez A.T."/>
            <person name="Xiao Y."/>
            <person name="Gibbons J.G."/>
            <person name="Terashima K."/>
            <person name="Grigoriev I.V."/>
            <person name="Hibbett D."/>
        </authorList>
    </citation>
    <scope>NUCLEOTIDE SEQUENCE [LARGE SCALE GENOMIC DNA]</scope>
    <source>
        <strain evidence="7 8">TFB7810</strain>
    </source>
</reference>
<feature type="chain" id="PRO_5040866096" evidence="5">
    <location>
        <begin position="24"/>
        <end position="477"/>
    </location>
</feature>
<evidence type="ECO:0000256" key="3">
    <source>
        <dbReference type="PIRSR" id="PIRSR601461-1"/>
    </source>
</evidence>
<feature type="domain" description="Peptidase A1" evidence="6">
    <location>
        <begin position="137"/>
        <end position="471"/>
    </location>
</feature>
<gene>
    <name evidence="7" type="ORF">DFH05DRAFT_632249</name>
</gene>
<dbReference type="Proteomes" id="UP001142393">
    <property type="component" value="Unassembled WGS sequence"/>
</dbReference>
<dbReference type="PRINTS" id="PR00792">
    <property type="entry name" value="PEPSIN"/>
</dbReference>
<keyword evidence="2 4" id="KW-0064">Aspartyl protease</keyword>
<evidence type="ECO:0000313" key="8">
    <source>
        <dbReference type="Proteomes" id="UP001142393"/>
    </source>
</evidence>
<dbReference type="AlphaFoldDB" id="A0A9W8U1U0"/>
<dbReference type="InterPro" id="IPR001969">
    <property type="entry name" value="Aspartic_peptidase_AS"/>
</dbReference>
<dbReference type="FunFam" id="2.40.70.10:FF:000008">
    <property type="entry name" value="Cathepsin D"/>
    <property type="match status" value="1"/>
</dbReference>
<evidence type="ECO:0000256" key="4">
    <source>
        <dbReference type="RuleBase" id="RU000454"/>
    </source>
</evidence>
<feature type="active site" evidence="3">
    <location>
        <position position="155"/>
    </location>
</feature>
<accession>A0A9W8U1U0</accession>
<dbReference type="SUPFAM" id="SSF50630">
    <property type="entry name" value="Acid proteases"/>
    <property type="match status" value="1"/>
</dbReference>
<dbReference type="InterPro" id="IPR021109">
    <property type="entry name" value="Peptidase_aspartic_dom_sf"/>
</dbReference>
<comment type="similarity">
    <text evidence="1 4">Belongs to the peptidase A1 family.</text>
</comment>
<dbReference type="Pfam" id="PF00026">
    <property type="entry name" value="Asp"/>
    <property type="match status" value="2"/>
</dbReference>
<keyword evidence="5" id="KW-0732">Signal</keyword>
<feature type="signal peptide" evidence="5">
    <location>
        <begin position="1"/>
        <end position="23"/>
    </location>
</feature>
<dbReference type="PANTHER" id="PTHR47966:SF51">
    <property type="entry name" value="BETA-SITE APP-CLEAVING ENZYME, ISOFORM A-RELATED"/>
    <property type="match status" value="1"/>
</dbReference>
<evidence type="ECO:0000256" key="5">
    <source>
        <dbReference type="SAM" id="SignalP"/>
    </source>
</evidence>
<evidence type="ECO:0000256" key="2">
    <source>
        <dbReference type="ARBA" id="ARBA00022750"/>
    </source>
</evidence>
<keyword evidence="8" id="KW-1185">Reference proteome</keyword>
<evidence type="ECO:0000259" key="6">
    <source>
        <dbReference type="PROSITE" id="PS51767"/>
    </source>
</evidence>
<dbReference type="InterPro" id="IPR001461">
    <property type="entry name" value="Aspartic_peptidase_A1"/>
</dbReference>
<dbReference type="EMBL" id="JANVFU010000002">
    <property type="protein sequence ID" value="KAJ3749053.1"/>
    <property type="molecule type" value="Genomic_DNA"/>
</dbReference>
<dbReference type="InterPro" id="IPR034164">
    <property type="entry name" value="Pepsin-like_dom"/>
</dbReference>
<organism evidence="7 8">
    <name type="scientific">Lentinula detonsa</name>
    <dbReference type="NCBI Taxonomy" id="2804962"/>
    <lineage>
        <taxon>Eukaryota</taxon>
        <taxon>Fungi</taxon>
        <taxon>Dikarya</taxon>
        <taxon>Basidiomycota</taxon>
        <taxon>Agaricomycotina</taxon>
        <taxon>Agaricomycetes</taxon>
        <taxon>Agaricomycetidae</taxon>
        <taxon>Agaricales</taxon>
        <taxon>Marasmiineae</taxon>
        <taxon>Omphalotaceae</taxon>
        <taxon>Lentinula</taxon>
    </lineage>
</organism>
<dbReference type="InterPro" id="IPR033121">
    <property type="entry name" value="PEPTIDASE_A1"/>
</dbReference>
<keyword evidence="4" id="KW-0378">Hydrolase</keyword>
<keyword evidence="4" id="KW-0645">Protease</keyword>
<dbReference type="PROSITE" id="PS51767">
    <property type="entry name" value="PEPTIDASE_A1"/>
    <property type="match status" value="1"/>
</dbReference>
<protein>
    <submittedName>
        <fullName evidence="7">Aspartic peptidase domain-containing protein</fullName>
    </submittedName>
</protein>
<evidence type="ECO:0000313" key="7">
    <source>
        <dbReference type="EMBL" id="KAJ3749053.1"/>
    </source>
</evidence>
<sequence length="477" mass="52698">MMEVALAFSVIFCAATLIPLVHCYSNEPREYTNIIPISRRSLLNRRTLAGDFDAVFAREEQQAVYQKYWTMAPEILAGIFPAPENDMEKFVQSKYVNEVSPDTDNIMEQVVGPVDVSNVLLTMSMTDVIVNEVDMLYYGDLAIGTPGQGLTFDIDTGSADLWVPSPWCSTCTKNHYDGSQSSTYVDKGRRFAVSYGSGTVYGTTASDTVAIAGTAVQNQTFGVVYRESEDFQEYPNDGILGMAFGTIAQSRGLTVFETMMKQGKLKWPCFSVHLARSQETGSEASVLELPSESYKHRHWINNVGQMCWGCYDPTKATGPISWFPVSHRAYWSIPMSAFEVAGQRTMFDEVIISAIDTGTTFCYFPASIAAEIYSQIPGSKDASESYGSGFYTYPCASKVDLGFVFGDVAFRLHPDDFNLGESVYNPAECMGGIFAMDATEWPSNLAIIGDEFLKSWYSVYDYSDGGRVGFAPSVNNQ</sequence>
<feature type="active site" evidence="3">
    <location>
        <position position="356"/>
    </location>
</feature>
<proteinExistence type="inferred from homology"/>
<dbReference type="Gene3D" id="2.40.70.10">
    <property type="entry name" value="Acid Proteases"/>
    <property type="match status" value="2"/>
</dbReference>
<dbReference type="PANTHER" id="PTHR47966">
    <property type="entry name" value="BETA-SITE APP-CLEAVING ENZYME, ISOFORM A-RELATED"/>
    <property type="match status" value="1"/>
</dbReference>
<dbReference type="CDD" id="cd05471">
    <property type="entry name" value="pepsin_like"/>
    <property type="match status" value="1"/>
</dbReference>
<evidence type="ECO:0000256" key="1">
    <source>
        <dbReference type="ARBA" id="ARBA00007447"/>
    </source>
</evidence>
<dbReference type="GO" id="GO:0006508">
    <property type="term" value="P:proteolysis"/>
    <property type="evidence" value="ECO:0007669"/>
    <property type="project" value="UniProtKB-KW"/>
</dbReference>
<dbReference type="GO" id="GO:0004190">
    <property type="term" value="F:aspartic-type endopeptidase activity"/>
    <property type="evidence" value="ECO:0007669"/>
    <property type="project" value="UniProtKB-KW"/>
</dbReference>
<name>A0A9W8U1U0_9AGAR</name>